<evidence type="ECO:0000313" key="1">
    <source>
        <dbReference type="EMBL" id="GGY95845.1"/>
    </source>
</evidence>
<proteinExistence type="predicted"/>
<reference evidence="1" key="1">
    <citation type="journal article" date="2014" name="Int. J. Syst. Evol. Microbiol.">
        <title>Complete genome sequence of Corynebacterium casei LMG S-19264T (=DSM 44701T), isolated from a smear-ripened cheese.</title>
        <authorList>
            <consortium name="US DOE Joint Genome Institute (JGI-PGF)"/>
            <person name="Walter F."/>
            <person name="Albersmeier A."/>
            <person name="Kalinowski J."/>
            <person name="Ruckert C."/>
        </authorList>
    </citation>
    <scope>NUCLEOTIDE SEQUENCE</scope>
    <source>
        <strain evidence="1">KCTC 12344</strain>
    </source>
</reference>
<gene>
    <name evidence="1" type="ORF">GCM10007388_31560</name>
</gene>
<comment type="caution">
    <text evidence="1">The sequence shown here is derived from an EMBL/GenBank/DDBJ whole genome shotgun (WGS) entry which is preliminary data.</text>
</comment>
<dbReference type="EMBL" id="BMWW01000005">
    <property type="protein sequence ID" value="GGY95845.1"/>
    <property type="molecule type" value="Genomic_DNA"/>
</dbReference>
<dbReference type="Proteomes" id="UP000619512">
    <property type="component" value="Unassembled WGS sequence"/>
</dbReference>
<accession>A0AA87YDW5</accession>
<evidence type="ECO:0000313" key="2">
    <source>
        <dbReference type="Proteomes" id="UP000619512"/>
    </source>
</evidence>
<protein>
    <submittedName>
        <fullName evidence="1">Uncharacterized protein</fullName>
    </submittedName>
</protein>
<sequence length="39" mass="4032">MATTIAGLDLVFALHAGNEGGAWLFDNETILPGQTLDGT</sequence>
<reference evidence="1" key="2">
    <citation type="submission" date="2022-12" db="EMBL/GenBank/DDBJ databases">
        <authorList>
            <person name="Sun Q."/>
            <person name="Kim S."/>
        </authorList>
    </citation>
    <scope>NUCLEOTIDE SEQUENCE</scope>
    <source>
        <strain evidence="1">KCTC 12344</strain>
    </source>
</reference>
<organism evidence="1 2">
    <name type="scientific">Pseudoduganella plicata</name>
    <dbReference type="NCBI Taxonomy" id="321984"/>
    <lineage>
        <taxon>Bacteria</taxon>
        <taxon>Pseudomonadati</taxon>
        <taxon>Pseudomonadota</taxon>
        <taxon>Betaproteobacteria</taxon>
        <taxon>Burkholderiales</taxon>
        <taxon>Oxalobacteraceae</taxon>
        <taxon>Telluria group</taxon>
        <taxon>Pseudoduganella</taxon>
    </lineage>
</organism>
<dbReference type="AlphaFoldDB" id="A0AA87YDW5"/>
<name>A0AA87YDW5_9BURK</name>